<keyword evidence="5" id="KW-0234">DNA repair</keyword>
<evidence type="ECO:0000256" key="1">
    <source>
        <dbReference type="ARBA" id="ARBA00010679"/>
    </source>
</evidence>
<dbReference type="SMART" id="SM00478">
    <property type="entry name" value="ENDO3c"/>
    <property type="match status" value="1"/>
</dbReference>
<dbReference type="HOGENOM" id="CLU_027543_1_1_1"/>
<dbReference type="GO" id="GO:0034039">
    <property type="term" value="F:8-oxo-7,8-dihydroguanine DNA N-glycosylase activity"/>
    <property type="evidence" value="ECO:0007669"/>
    <property type="project" value="TreeGrafter"/>
</dbReference>
<evidence type="ECO:0000313" key="12">
    <source>
        <dbReference type="Proteomes" id="UP000029867"/>
    </source>
</evidence>
<dbReference type="VEuPathDB" id="FungiDB:C5L36_0A04610"/>
<reference evidence="12" key="1">
    <citation type="journal article" date="2014" name="Microb. Cell Fact.">
        <title>Exploiting Issatchenkia orientalis SD108 for succinic acid production.</title>
        <authorList>
            <person name="Xiao H."/>
            <person name="Shao Z."/>
            <person name="Jiang Y."/>
            <person name="Dole S."/>
            <person name="Zhao H."/>
        </authorList>
    </citation>
    <scope>NUCLEOTIDE SEQUENCE [LARGE SCALE GENOMIC DNA]</scope>
    <source>
        <strain evidence="12">SD108</strain>
    </source>
</reference>
<evidence type="ECO:0000256" key="4">
    <source>
        <dbReference type="ARBA" id="ARBA00022801"/>
    </source>
</evidence>
<dbReference type="CDD" id="cd00056">
    <property type="entry name" value="ENDO3c"/>
    <property type="match status" value="1"/>
</dbReference>
<evidence type="ECO:0000256" key="3">
    <source>
        <dbReference type="ARBA" id="ARBA00022763"/>
    </source>
</evidence>
<dbReference type="Pfam" id="PF07934">
    <property type="entry name" value="OGG_N"/>
    <property type="match status" value="1"/>
</dbReference>
<dbReference type="Gene3D" id="1.10.1670.10">
    <property type="entry name" value="Helix-hairpin-Helix base-excision DNA repair enzymes (C-terminal)"/>
    <property type="match status" value="1"/>
</dbReference>
<dbReference type="InterPro" id="IPR052054">
    <property type="entry name" value="Oxidative_DNA_repair_enzyme"/>
</dbReference>
<gene>
    <name evidence="11" type="ORF">JL09_g2115</name>
</gene>
<proteinExistence type="inferred from homology"/>
<keyword evidence="8" id="KW-0326">Glycosidase</keyword>
<dbReference type="InterPro" id="IPR003265">
    <property type="entry name" value="HhH-GPD_domain"/>
</dbReference>
<name>A0A099P3R9_PICKU</name>
<accession>A0A099P3R9</accession>
<dbReference type="GO" id="GO:0006285">
    <property type="term" value="P:base-excision repair, AP site formation"/>
    <property type="evidence" value="ECO:0007669"/>
    <property type="project" value="TreeGrafter"/>
</dbReference>
<dbReference type="Gene3D" id="1.10.340.30">
    <property type="entry name" value="Hypothetical protein, domain 2"/>
    <property type="match status" value="1"/>
</dbReference>
<evidence type="ECO:0000256" key="6">
    <source>
        <dbReference type="ARBA" id="ARBA00023239"/>
    </source>
</evidence>
<dbReference type="SUPFAM" id="SSF55945">
    <property type="entry name" value="TATA-box binding protein-like"/>
    <property type="match status" value="1"/>
</dbReference>
<feature type="domain" description="HhH-GPD" evidence="10">
    <location>
        <begin position="128"/>
        <end position="301"/>
    </location>
</feature>
<evidence type="ECO:0000256" key="5">
    <source>
        <dbReference type="ARBA" id="ARBA00023204"/>
    </source>
</evidence>
<evidence type="ECO:0000256" key="2">
    <source>
        <dbReference type="ARBA" id="ARBA00012720"/>
    </source>
</evidence>
<dbReference type="eggNOG" id="KOG2875">
    <property type="taxonomic scope" value="Eukaryota"/>
</dbReference>
<dbReference type="PANTHER" id="PTHR10242">
    <property type="entry name" value="8-OXOGUANINE DNA GLYCOSYLASE"/>
    <property type="match status" value="1"/>
</dbReference>
<dbReference type="EMBL" id="JQFK01000016">
    <property type="protein sequence ID" value="KGK38706.1"/>
    <property type="molecule type" value="Genomic_DNA"/>
</dbReference>
<keyword evidence="3" id="KW-0227">DNA damage</keyword>
<dbReference type="Gene3D" id="3.30.310.40">
    <property type="match status" value="1"/>
</dbReference>
<comment type="caution">
    <text evidence="11">The sequence shown here is derived from an EMBL/GenBank/DDBJ whole genome shotgun (WGS) entry which is preliminary data.</text>
</comment>
<comment type="catalytic activity">
    <reaction evidence="9">
        <text>2'-deoxyribonucleotide-(2'-deoxyribose 5'-phosphate)-2'-deoxyribonucleotide-DNA = a 3'-end 2'-deoxyribonucleotide-(2,3-dehydro-2,3-deoxyribose 5'-phosphate)-DNA + a 5'-end 5'-phospho-2'-deoxyribonucleoside-DNA + H(+)</text>
        <dbReference type="Rhea" id="RHEA:66592"/>
        <dbReference type="Rhea" id="RHEA-COMP:13180"/>
        <dbReference type="Rhea" id="RHEA-COMP:16897"/>
        <dbReference type="Rhea" id="RHEA-COMP:17067"/>
        <dbReference type="ChEBI" id="CHEBI:15378"/>
        <dbReference type="ChEBI" id="CHEBI:136412"/>
        <dbReference type="ChEBI" id="CHEBI:157695"/>
        <dbReference type="ChEBI" id="CHEBI:167181"/>
        <dbReference type="EC" id="4.2.99.18"/>
    </reaction>
</comment>
<comment type="similarity">
    <text evidence="1">Belongs to the type-1 OGG1 family.</text>
</comment>
<dbReference type="PANTHER" id="PTHR10242:SF2">
    <property type="entry name" value="N-GLYCOSYLASE_DNA LYASE"/>
    <property type="match status" value="1"/>
</dbReference>
<protein>
    <recommendedName>
        <fullName evidence="2">DNA-(apurinic or apyrimidinic site) lyase</fullName>
        <ecNumber evidence="2">4.2.99.18</ecNumber>
    </recommendedName>
</protein>
<dbReference type="GO" id="GO:0003684">
    <property type="term" value="F:damaged DNA binding"/>
    <property type="evidence" value="ECO:0007669"/>
    <property type="project" value="InterPro"/>
</dbReference>
<dbReference type="SUPFAM" id="SSF48150">
    <property type="entry name" value="DNA-glycosylase"/>
    <property type="match status" value="1"/>
</dbReference>
<organism evidence="11 12">
    <name type="scientific">Pichia kudriavzevii</name>
    <name type="common">Yeast</name>
    <name type="synonym">Issatchenkia orientalis</name>
    <dbReference type="NCBI Taxonomy" id="4909"/>
    <lineage>
        <taxon>Eukaryota</taxon>
        <taxon>Fungi</taxon>
        <taxon>Dikarya</taxon>
        <taxon>Ascomycota</taxon>
        <taxon>Saccharomycotina</taxon>
        <taxon>Pichiomycetes</taxon>
        <taxon>Pichiales</taxon>
        <taxon>Pichiaceae</taxon>
        <taxon>Pichia</taxon>
    </lineage>
</organism>
<evidence type="ECO:0000313" key="11">
    <source>
        <dbReference type="EMBL" id="KGK38706.1"/>
    </source>
</evidence>
<dbReference type="InterPro" id="IPR023170">
    <property type="entry name" value="HhH_base_excis_C"/>
</dbReference>
<evidence type="ECO:0000256" key="7">
    <source>
        <dbReference type="ARBA" id="ARBA00023268"/>
    </source>
</evidence>
<dbReference type="InterPro" id="IPR012904">
    <property type="entry name" value="OGG_N"/>
</dbReference>
<dbReference type="EC" id="4.2.99.18" evidence="2"/>
<sequence>MTITWQKLLLPPNEIDLNTLLRCGQAFRWRKINNVWSCALNNQILLLRETDQDDTHILEYTTLDGSLPNMDTTKFIHSYFNTFTSNLELYKQWREKDTYFPVKSEGSTIMGVRILSQDPWETLLSFIISSNNNIKRISQLCEVLCIAYGKEVGYYQNLPYFTFPKPIEFLPINDPKELSSKHIETLEYELRGLGFGYRAKYISKTVRLMIENPEFWETLNNDNSWSEDGDEKCIEFLRQFPGVGPKVADCVALMGCKRHDLVPVDTHVWNILRSTYRKEFEKWVDSLSIKEEEGEDGAKKLTTKDKARTSEIPKSSLKRSLSNKAVDVKIYPFVKRFFREYWGVKAGWAQSVVFSEMVKLDNGINDVEEYEKLLDKVRSFKGDGFKRRKI</sequence>
<dbReference type="InterPro" id="IPR011257">
    <property type="entry name" value="DNA_glycosylase"/>
</dbReference>
<evidence type="ECO:0000256" key="9">
    <source>
        <dbReference type="ARBA" id="ARBA00044632"/>
    </source>
</evidence>
<keyword evidence="6" id="KW-0456">Lyase</keyword>
<keyword evidence="4" id="KW-0378">Hydrolase</keyword>
<keyword evidence="7" id="KW-0511">Multifunctional enzyme</keyword>
<dbReference type="GO" id="GO:0140078">
    <property type="term" value="F:class I DNA-(apurinic or apyrimidinic site) endonuclease activity"/>
    <property type="evidence" value="ECO:0007669"/>
    <property type="project" value="UniProtKB-EC"/>
</dbReference>
<dbReference type="Proteomes" id="UP000029867">
    <property type="component" value="Unassembled WGS sequence"/>
</dbReference>
<dbReference type="GO" id="GO:0005634">
    <property type="term" value="C:nucleus"/>
    <property type="evidence" value="ECO:0007669"/>
    <property type="project" value="TreeGrafter"/>
</dbReference>
<dbReference type="GO" id="GO:0006289">
    <property type="term" value="P:nucleotide-excision repair"/>
    <property type="evidence" value="ECO:0007669"/>
    <property type="project" value="InterPro"/>
</dbReference>
<evidence type="ECO:0000259" key="10">
    <source>
        <dbReference type="SMART" id="SM00478"/>
    </source>
</evidence>
<dbReference type="Pfam" id="PF00730">
    <property type="entry name" value="HhH-GPD"/>
    <property type="match status" value="1"/>
</dbReference>
<dbReference type="AlphaFoldDB" id="A0A099P3R9"/>
<evidence type="ECO:0000256" key="8">
    <source>
        <dbReference type="ARBA" id="ARBA00023295"/>
    </source>
</evidence>